<name>A0A8G1QUF3_9EURO</name>
<gene>
    <name evidence="1" type="ORF">BO85DRAFT_173431</name>
</gene>
<keyword evidence="2" id="KW-1185">Reference proteome</keyword>
<reference evidence="1 2" key="1">
    <citation type="submission" date="2018-02" db="EMBL/GenBank/DDBJ databases">
        <title>The genomes of Aspergillus section Nigri reveals drivers in fungal speciation.</title>
        <authorList>
            <consortium name="DOE Joint Genome Institute"/>
            <person name="Vesth T.C."/>
            <person name="Nybo J."/>
            <person name="Theobald S."/>
            <person name="Brandl J."/>
            <person name="Frisvad J.C."/>
            <person name="Nielsen K.F."/>
            <person name="Lyhne E.K."/>
            <person name="Kogle M.E."/>
            <person name="Kuo A."/>
            <person name="Riley R."/>
            <person name="Clum A."/>
            <person name="Nolan M."/>
            <person name="Lipzen A."/>
            <person name="Salamov A."/>
            <person name="Henrissat B."/>
            <person name="Wiebenga A."/>
            <person name="De vries R.P."/>
            <person name="Grigoriev I.V."/>
            <person name="Mortensen U.H."/>
            <person name="Andersen M.R."/>
            <person name="Baker S.E."/>
        </authorList>
    </citation>
    <scope>NUCLEOTIDE SEQUENCE [LARGE SCALE GENOMIC DNA]</scope>
    <source>
        <strain evidence="1 2">CBS 112811</strain>
    </source>
</reference>
<dbReference type="AlphaFoldDB" id="A0A8G1QUF3"/>
<protein>
    <submittedName>
        <fullName evidence="1">Uncharacterized protein</fullName>
    </submittedName>
</protein>
<dbReference type="EMBL" id="KZ825081">
    <property type="protein sequence ID" value="RAH52784.1"/>
    <property type="molecule type" value="Genomic_DNA"/>
</dbReference>
<organism evidence="1 2">
    <name type="scientific">Aspergillus piperis CBS 112811</name>
    <dbReference type="NCBI Taxonomy" id="1448313"/>
    <lineage>
        <taxon>Eukaryota</taxon>
        <taxon>Fungi</taxon>
        <taxon>Dikarya</taxon>
        <taxon>Ascomycota</taxon>
        <taxon>Pezizomycotina</taxon>
        <taxon>Eurotiomycetes</taxon>
        <taxon>Eurotiomycetidae</taxon>
        <taxon>Eurotiales</taxon>
        <taxon>Aspergillaceae</taxon>
        <taxon>Aspergillus</taxon>
        <taxon>Aspergillus subgen. Circumdati</taxon>
    </lineage>
</organism>
<accession>A0A8G1QUF3</accession>
<dbReference type="GeneID" id="37157697"/>
<dbReference type="Proteomes" id="UP000249526">
    <property type="component" value="Unassembled WGS sequence"/>
</dbReference>
<dbReference type="RefSeq" id="XP_025510706.1">
    <property type="nucleotide sequence ID" value="XM_025654295.1"/>
</dbReference>
<sequence length="74" mass="8498">MAEHRISRIKRQEWVTALLVSLSSSNPSAGWLAECCTRLCRCIHSVRTFSGFLNDKRLRHTSYESRAIVQRYGG</sequence>
<proteinExistence type="predicted"/>
<evidence type="ECO:0000313" key="2">
    <source>
        <dbReference type="Proteomes" id="UP000249526"/>
    </source>
</evidence>
<evidence type="ECO:0000313" key="1">
    <source>
        <dbReference type="EMBL" id="RAH52784.1"/>
    </source>
</evidence>